<evidence type="ECO:0000256" key="9">
    <source>
        <dbReference type="SAM" id="Phobius"/>
    </source>
</evidence>
<dbReference type="Pfam" id="PF00512">
    <property type="entry name" value="HisKA"/>
    <property type="match status" value="1"/>
</dbReference>
<organism evidence="11 12">
    <name type="scientific">Coprococcus eutactus</name>
    <dbReference type="NCBI Taxonomy" id="33043"/>
    <lineage>
        <taxon>Bacteria</taxon>
        <taxon>Bacillati</taxon>
        <taxon>Bacillota</taxon>
        <taxon>Clostridia</taxon>
        <taxon>Lachnospirales</taxon>
        <taxon>Lachnospiraceae</taxon>
        <taxon>Coprococcus</taxon>
    </lineage>
</organism>
<reference evidence="11 12" key="1">
    <citation type="submission" date="2018-08" db="EMBL/GenBank/DDBJ databases">
        <title>A genome reference for cultivated species of the human gut microbiota.</title>
        <authorList>
            <person name="Zou Y."/>
            <person name="Xue W."/>
            <person name="Luo G."/>
        </authorList>
    </citation>
    <scope>NUCLEOTIDE SEQUENCE [LARGE SCALE GENOMIC DNA]</scope>
    <source>
        <strain evidence="11 12">AF22-21</strain>
    </source>
</reference>
<keyword evidence="6 11" id="KW-0418">Kinase</keyword>
<protein>
    <recommendedName>
        <fullName evidence="3">histidine kinase</fullName>
        <ecNumber evidence="3">2.7.13.3</ecNumber>
    </recommendedName>
</protein>
<sequence length="454" mass="50811">MGKNSDTRLKKVINLEFITLTLVAIAVTMVLSTFIFYEVYKAEIIRDLKGYAEVLKNTGDFDGDDTSVYASVDTDDLRLTLVAPDGSVIYDNQADETSMQNHFDRPEIAEAFEKGDGQVIRKSATLNKSTYYYAILLKSGRVLRIARESNNVISMFLAAVPVMLLVMALLVVVTIIVTHYLTRNILKPIEQMANRLDDDTHIVAYREMRPFIDMIQKQHADIVKSSQMRQEFTANVSHELKTPLTSISGYSELIETGMATEADVHHFATEIHKNSNRLLTLINDIIRLSELDVSEDTPAMEKVDLAVIARTATDMLAINAEKNNVTLSYSGSHEYIYANKMMMEELVYNLTDNAIRYNNKNGSVDVSVNSDGDKVTLRVKDTGIGIPAEHQERIFERFYRVDKSRSKSTGGTGLGLAIVKHIVARNNAHLDMVSEPGKGTDISVTFDKYRGDGE</sequence>
<evidence type="ECO:0000256" key="5">
    <source>
        <dbReference type="ARBA" id="ARBA00022679"/>
    </source>
</evidence>
<comment type="catalytic activity">
    <reaction evidence="1">
        <text>ATP + protein L-histidine = ADP + protein N-phospho-L-histidine.</text>
        <dbReference type="EC" id="2.7.13.3"/>
    </reaction>
</comment>
<dbReference type="Pfam" id="PF02518">
    <property type="entry name" value="HATPase_c"/>
    <property type="match status" value="1"/>
</dbReference>
<dbReference type="InterPro" id="IPR036890">
    <property type="entry name" value="HATPase_C_sf"/>
</dbReference>
<evidence type="ECO:0000256" key="2">
    <source>
        <dbReference type="ARBA" id="ARBA00004370"/>
    </source>
</evidence>
<accession>A0A412IUZ1</accession>
<dbReference type="Proteomes" id="UP000283295">
    <property type="component" value="Unassembled WGS sequence"/>
</dbReference>
<keyword evidence="7" id="KW-0902">Two-component regulatory system</keyword>
<dbReference type="InterPro" id="IPR005467">
    <property type="entry name" value="His_kinase_dom"/>
</dbReference>
<evidence type="ECO:0000313" key="12">
    <source>
        <dbReference type="Proteomes" id="UP000283295"/>
    </source>
</evidence>
<dbReference type="AlphaFoldDB" id="A0A412IUZ1"/>
<evidence type="ECO:0000313" key="11">
    <source>
        <dbReference type="EMBL" id="RGS43945.1"/>
    </source>
</evidence>
<dbReference type="PANTHER" id="PTHR45453">
    <property type="entry name" value="PHOSPHATE REGULON SENSOR PROTEIN PHOR"/>
    <property type="match status" value="1"/>
</dbReference>
<proteinExistence type="predicted"/>
<dbReference type="InterPro" id="IPR050351">
    <property type="entry name" value="BphY/WalK/GraS-like"/>
</dbReference>
<evidence type="ECO:0000256" key="7">
    <source>
        <dbReference type="ARBA" id="ARBA00023012"/>
    </source>
</evidence>
<dbReference type="InterPro" id="IPR003594">
    <property type="entry name" value="HATPase_dom"/>
</dbReference>
<dbReference type="EMBL" id="QRVK01000003">
    <property type="protein sequence ID" value="RGS43945.1"/>
    <property type="molecule type" value="Genomic_DNA"/>
</dbReference>
<keyword evidence="9" id="KW-0812">Transmembrane</keyword>
<dbReference type="OrthoDB" id="9813151at2"/>
<keyword evidence="8 9" id="KW-0472">Membrane</keyword>
<evidence type="ECO:0000256" key="3">
    <source>
        <dbReference type="ARBA" id="ARBA00012438"/>
    </source>
</evidence>
<dbReference type="GO" id="GO:0004721">
    <property type="term" value="F:phosphoprotein phosphatase activity"/>
    <property type="evidence" value="ECO:0007669"/>
    <property type="project" value="TreeGrafter"/>
</dbReference>
<dbReference type="CDD" id="cd00075">
    <property type="entry name" value="HATPase"/>
    <property type="match status" value="1"/>
</dbReference>
<keyword evidence="9" id="KW-1133">Transmembrane helix</keyword>
<dbReference type="CDD" id="cd00082">
    <property type="entry name" value="HisKA"/>
    <property type="match status" value="1"/>
</dbReference>
<dbReference type="FunFam" id="1.10.287.130:FF:000001">
    <property type="entry name" value="Two-component sensor histidine kinase"/>
    <property type="match status" value="1"/>
</dbReference>
<comment type="caution">
    <text evidence="11">The sequence shown here is derived from an EMBL/GenBank/DDBJ whole genome shotgun (WGS) entry which is preliminary data.</text>
</comment>
<evidence type="ECO:0000256" key="1">
    <source>
        <dbReference type="ARBA" id="ARBA00000085"/>
    </source>
</evidence>
<evidence type="ECO:0000256" key="4">
    <source>
        <dbReference type="ARBA" id="ARBA00022553"/>
    </source>
</evidence>
<keyword evidence="4" id="KW-0597">Phosphoprotein</keyword>
<dbReference type="EC" id="2.7.13.3" evidence="3"/>
<comment type="subcellular location">
    <subcellularLocation>
        <location evidence="2">Membrane</location>
    </subcellularLocation>
</comment>
<name>A0A412IUZ1_9FIRM</name>
<dbReference type="SMART" id="SM00387">
    <property type="entry name" value="HATPase_c"/>
    <property type="match status" value="1"/>
</dbReference>
<gene>
    <name evidence="11" type="ORF">DWX94_02470</name>
</gene>
<dbReference type="FunFam" id="3.30.565.10:FF:000006">
    <property type="entry name" value="Sensor histidine kinase WalK"/>
    <property type="match status" value="1"/>
</dbReference>
<feature type="domain" description="Histidine kinase" evidence="10">
    <location>
        <begin position="235"/>
        <end position="450"/>
    </location>
</feature>
<dbReference type="InterPro" id="IPR036097">
    <property type="entry name" value="HisK_dim/P_sf"/>
</dbReference>
<evidence type="ECO:0000259" key="10">
    <source>
        <dbReference type="PROSITE" id="PS50109"/>
    </source>
</evidence>
<evidence type="ECO:0000256" key="8">
    <source>
        <dbReference type="ARBA" id="ARBA00023136"/>
    </source>
</evidence>
<dbReference type="SUPFAM" id="SSF55874">
    <property type="entry name" value="ATPase domain of HSP90 chaperone/DNA topoisomerase II/histidine kinase"/>
    <property type="match status" value="1"/>
</dbReference>
<dbReference type="SUPFAM" id="SSF47384">
    <property type="entry name" value="Homodimeric domain of signal transducing histidine kinase"/>
    <property type="match status" value="1"/>
</dbReference>
<dbReference type="PANTHER" id="PTHR45453:SF1">
    <property type="entry name" value="PHOSPHATE REGULON SENSOR PROTEIN PHOR"/>
    <property type="match status" value="1"/>
</dbReference>
<dbReference type="PROSITE" id="PS50109">
    <property type="entry name" value="HIS_KIN"/>
    <property type="match status" value="1"/>
</dbReference>
<dbReference type="Gene3D" id="1.10.287.130">
    <property type="match status" value="1"/>
</dbReference>
<feature type="transmembrane region" description="Helical" evidence="9">
    <location>
        <begin position="152"/>
        <end position="177"/>
    </location>
</feature>
<dbReference type="GO" id="GO:0016036">
    <property type="term" value="P:cellular response to phosphate starvation"/>
    <property type="evidence" value="ECO:0007669"/>
    <property type="project" value="TreeGrafter"/>
</dbReference>
<dbReference type="InterPro" id="IPR004358">
    <property type="entry name" value="Sig_transdc_His_kin-like_C"/>
</dbReference>
<dbReference type="SMART" id="SM00388">
    <property type="entry name" value="HisKA"/>
    <property type="match status" value="1"/>
</dbReference>
<dbReference type="InterPro" id="IPR003661">
    <property type="entry name" value="HisK_dim/P_dom"/>
</dbReference>
<dbReference type="Gene3D" id="3.30.565.10">
    <property type="entry name" value="Histidine kinase-like ATPase, C-terminal domain"/>
    <property type="match status" value="1"/>
</dbReference>
<dbReference type="GO" id="GO:0000155">
    <property type="term" value="F:phosphorelay sensor kinase activity"/>
    <property type="evidence" value="ECO:0007669"/>
    <property type="project" value="InterPro"/>
</dbReference>
<dbReference type="PRINTS" id="PR00344">
    <property type="entry name" value="BCTRLSENSOR"/>
</dbReference>
<keyword evidence="5" id="KW-0808">Transferase</keyword>
<dbReference type="GO" id="GO:0005886">
    <property type="term" value="C:plasma membrane"/>
    <property type="evidence" value="ECO:0007669"/>
    <property type="project" value="TreeGrafter"/>
</dbReference>
<evidence type="ECO:0000256" key="6">
    <source>
        <dbReference type="ARBA" id="ARBA00022777"/>
    </source>
</evidence>
<feature type="transmembrane region" description="Helical" evidence="9">
    <location>
        <begin position="12"/>
        <end position="37"/>
    </location>
</feature>